<organism evidence="1 2">
    <name type="scientific">Gigaspora rosea</name>
    <dbReference type="NCBI Taxonomy" id="44941"/>
    <lineage>
        <taxon>Eukaryota</taxon>
        <taxon>Fungi</taxon>
        <taxon>Fungi incertae sedis</taxon>
        <taxon>Mucoromycota</taxon>
        <taxon>Glomeromycotina</taxon>
        <taxon>Glomeromycetes</taxon>
        <taxon>Diversisporales</taxon>
        <taxon>Gigasporaceae</taxon>
        <taxon>Gigaspora</taxon>
    </lineage>
</organism>
<dbReference type="EMBL" id="QKWP01001325">
    <property type="protein sequence ID" value="RIB09795.1"/>
    <property type="molecule type" value="Genomic_DNA"/>
</dbReference>
<gene>
    <name evidence="1" type="ORF">C2G38_2251154</name>
</gene>
<keyword evidence="2" id="KW-1185">Reference proteome</keyword>
<dbReference type="OrthoDB" id="2431093at2759"/>
<proteinExistence type="predicted"/>
<evidence type="ECO:0000313" key="2">
    <source>
        <dbReference type="Proteomes" id="UP000266673"/>
    </source>
</evidence>
<evidence type="ECO:0000313" key="1">
    <source>
        <dbReference type="EMBL" id="RIB09795.1"/>
    </source>
</evidence>
<reference evidence="1 2" key="1">
    <citation type="submission" date="2018-06" db="EMBL/GenBank/DDBJ databases">
        <title>Comparative genomics reveals the genomic features of Rhizophagus irregularis, R. cerebriforme, R. diaphanum and Gigaspora rosea, and their symbiotic lifestyle signature.</title>
        <authorList>
            <person name="Morin E."/>
            <person name="San Clemente H."/>
            <person name="Chen E.C.H."/>
            <person name="De La Providencia I."/>
            <person name="Hainaut M."/>
            <person name="Kuo A."/>
            <person name="Kohler A."/>
            <person name="Murat C."/>
            <person name="Tang N."/>
            <person name="Roy S."/>
            <person name="Loubradou J."/>
            <person name="Henrissat B."/>
            <person name="Grigoriev I.V."/>
            <person name="Corradi N."/>
            <person name="Roux C."/>
            <person name="Martin F.M."/>
        </authorList>
    </citation>
    <scope>NUCLEOTIDE SEQUENCE [LARGE SCALE GENOMIC DNA]</scope>
    <source>
        <strain evidence="1 2">DAOM 194757</strain>
    </source>
</reference>
<dbReference type="Proteomes" id="UP000266673">
    <property type="component" value="Unassembled WGS sequence"/>
</dbReference>
<protein>
    <submittedName>
        <fullName evidence="1">Uncharacterized protein</fullName>
    </submittedName>
</protein>
<accession>A0A397UHM0</accession>
<name>A0A397UHM0_9GLOM</name>
<comment type="caution">
    <text evidence="1">The sequence shown here is derived from an EMBL/GenBank/DDBJ whole genome shotgun (WGS) entry which is preliminary data.</text>
</comment>
<dbReference type="AlphaFoldDB" id="A0A397UHM0"/>
<sequence>MTRVARGESGDGGQDIIVEVQIRGREEADAFLTVVRRGNFDFGVLVGVCGKKIASGAYDAAEDSKGDIIDNTRLLAEEAILEKLEILGSCRSAKQIHTLENRNNIYDNIAF</sequence>